<reference evidence="4 5" key="1">
    <citation type="journal article" date="2012" name="BMC Genomics">
        <title>Genome analysis of a simultaneously predatory and prey-independent, novel Bdellovibrio bacteriovorus from the River Tiber, supports in silico predictions of both ancient and recent lateral gene transfer from diverse bacteria.</title>
        <authorList>
            <person name="Hobley L."/>
            <person name="Lerner T.R."/>
            <person name="Williams L.E."/>
            <person name="Lambert C."/>
            <person name="Till R."/>
            <person name="Milner D.S."/>
            <person name="Basford S.M."/>
            <person name="Capeness M.J."/>
            <person name="Fenton A.K."/>
            <person name="Atterbury R.J."/>
            <person name="Harris M.A."/>
            <person name="Sockett R.E."/>
        </authorList>
    </citation>
    <scope>NUCLEOTIDE SEQUENCE [LARGE SCALE GENOMIC DNA]</scope>
    <source>
        <strain evidence="4 5">Tiberius</strain>
    </source>
</reference>
<dbReference type="GO" id="GO:0019867">
    <property type="term" value="C:outer membrane"/>
    <property type="evidence" value="ECO:0007669"/>
    <property type="project" value="InterPro"/>
</dbReference>
<organism evidence="4 5">
    <name type="scientific">Bdellovibrio bacteriovorus str. Tiberius</name>
    <dbReference type="NCBI Taxonomy" id="1069642"/>
    <lineage>
        <taxon>Bacteria</taxon>
        <taxon>Pseudomonadati</taxon>
        <taxon>Bdellovibrionota</taxon>
        <taxon>Bdellovibrionia</taxon>
        <taxon>Bdellovibrionales</taxon>
        <taxon>Pseudobdellovibrionaceae</taxon>
        <taxon>Bdellovibrio</taxon>
    </lineage>
</organism>
<protein>
    <submittedName>
        <fullName evidence="4">Putative lipoprotein</fullName>
    </submittedName>
</protein>
<dbReference type="Pfam" id="PF04355">
    <property type="entry name" value="BamE"/>
    <property type="match status" value="1"/>
</dbReference>
<dbReference type="AlphaFoldDB" id="K7Z6Y9"/>
<dbReference type="EMBL" id="CP002930">
    <property type="protein sequence ID" value="AFX99978.1"/>
    <property type="molecule type" value="Genomic_DNA"/>
</dbReference>
<evidence type="ECO:0000313" key="5">
    <source>
        <dbReference type="Proteomes" id="UP000010074"/>
    </source>
</evidence>
<dbReference type="PATRIC" id="fig|1069642.3.peg.267"/>
<accession>K7Z6Y9</accession>
<dbReference type="InterPro" id="IPR007450">
    <property type="entry name" value="BamE_dom"/>
</dbReference>
<name>K7Z6Y9_BDEBC</name>
<dbReference type="KEGG" id="bbat:Bdt_0270"/>
<gene>
    <name evidence="4" type="ORF">Bdt_0270</name>
</gene>
<dbReference type="HOGENOM" id="CLU_1764441_0_0_7"/>
<sequence length="133" mass="15716">MLSACQTSMLKQFEEITPGMEKDDVLDLMGSPTQTQRFHGKDRWTYVFYDKRIKFVKEVQFFEGNAIYVGDIWQPPAEKNAVALDSLNDRKNREIDEQIARDVEGHRRSYDEYEKKSKGEDKVRYVPDFEPVR</sequence>
<feature type="domain" description="Outer membrane protein assembly factor BamE" evidence="3">
    <location>
        <begin position="12"/>
        <end position="52"/>
    </location>
</feature>
<proteinExistence type="predicted"/>
<dbReference type="STRING" id="1069642.Bdt_0270"/>
<dbReference type="Gene3D" id="3.30.1450.10">
    <property type="match status" value="1"/>
</dbReference>
<dbReference type="InterPro" id="IPR037873">
    <property type="entry name" value="BamE-like"/>
</dbReference>
<evidence type="ECO:0000256" key="1">
    <source>
        <dbReference type="ARBA" id="ARBA00022729"/>
    </source>
</evidence>
<keyword evidence="4" id="KW-0449">Lipoprotein</keyword>
<evidence type="ECO:0000259" key="3">
    <source>
        <dbReference type="Pfam" id="PF04355"/>
    </source>
</evidence>
<dbReference type="Proteomes" id="UP000010074">
    <property type="component" value="Chromosome"/>
</dbReference>
<evidence type="ECO:0000256" key="2">
    <source>
        <dbReference type="ARBA" id="ARBA00023136"/>
    </source>
</evidence>
<keyword evidence="1" id="KW-0732">Signal</keyword>
<keyword evidence="2" id="KW-0472">Membrane</keyword>
<evidence type="ECO:0000313" key="4">
    <source>
        <dbReference type="EMBL" id="AFX99978.1"/>
    </source>
</evidence>